<keyword evidence="2" id="KW-1185">Reference proteome</keyword>
<name>A0A385YQH3_9BACL</name>
<dbReference type="OrthoDB" id="2408702at2"/>
<gene>
    <name evidence="1" type="ORF">D3873_02100</name>
</gene>
<dbReference type="KEGG" id="paek:D3873_02100"/>
<dbReference type="EMBL" id="CP032418">
    <property type="protein sequence ID" value="AYC28721.1"/>
    <property type="molecule type" value="Genomic_DNA"/>
</dbReference>
<dbReference type="Proteomes" id="UP000265725">
    <property type="component" value="Chromosome"/>
</dbReference>
<accession>A0A385YQH3</accession>
<dbReference type="InterPro" id="IPR053746">
    <property type="entry name" value="Viral_HT_Connector_Assembly"/>
</dbReference>
<evidence type="ECO:0000313" key="2">
    <source>
        <dbReference type="Proteomes" id="UP000265725"/>
    </source>
</evidence>
<organism evidence="1 2">
    <name type="scientific">Paenisporosarcina cavernae</name>
    <dbReference type="NCBI Taxonomy" id="2320858"/>
    <lineage>
        <taxon>Bacteria</taxon>
        <taxon>Bacillati</taxon>
        <taxon>Bacillota</taxon>
        <taxon>Bacilli</taxon>
        <taxon>Bacillales</taxon>
        <taxon>Caryophanaceae</taxon>
        <taxon>Paenisporosarcina</taxon>
    </lineage>
</organism>
<dbReference type="Pfam" id="PF05135">
    <property type="entry name" value="Phage_connect_1"/>
    <property type="match status" value="1"/>
</dbReference>
<evidence type="ECO:0008006" key="3">
    <source>
        <dbReference type="Google" id="ProtNLM"/>
    </source>
</evidence>
<protein>
    <recommendedName>
        <fullName evidence="3">Phage head-tail adapter protein</fullName>
    </recommendedName>
</protein>
<evidence type="ECO:0000313" key="1">
    <source>
        <dbReference type="EMBL" id="AYC28721.1"/>
    </source>
</evidence>
<sequence>MSDLILEYIPTTSEIEEIKGILQWTDTKHDVYLQTMMPMIFEDVQIQTNNDFGGILEDGTIRIPGGVKIYMAKVIEMNMQKASLKSRSMGSVSYSYNLEVPESVKRLIRPYRRAKFRAF</sequence>
<dbReference type="Gene3D" id="1.10.246.150">
    <property type="match status" value="1"/>
</dbReference>
<dbReference type="AlphaFoldDB" id="A0A385YQH3"/>
<reference evidence="2" key="1">
    <citation type="submission" date="2018-09" db="EMBL/GenBank/DDBJ databases">
        <authorList>
            <person name="Zhu H."/>
        </authorList>
    </citation>
    <scope>NUCLEOTIDE SEQUENCE [LARGE SCALE GENOMIC DNA]</scope>
    <source>
        <strain evidence="2">K2R23-3</strain>
    </source>
</reference>
<proteinExistence type="predicted"/>
<dbReference type="InterPro" id="IPR021146">
    <property type="entry name" value="Phage_gp6-like_head-tail"/>
</dbReference>